<evidence type="ECO:0000256" key="5">
    <source>
        <dbReference type="HAMAP-Rule" id="MF_02070"/>
    </source>
</evidence>
<comment type="catalytic activity">
    <reaction evidence="5">
        <text>UDP-N-acetyl-alpha-D-mannosamine + N-acetyl-alpha-D-glucosaminyl-di-trans,octa-cis-undecaprenyl diphosphate = N-acetyl-beta-D-mannosaminyl-(1-&gt;4)-N-acetyl-alpha-D-glucosaminyl di-trans,octa-cis-undecaprenyl diphosphate + UDP + H(+)</text>
        <dbReference type="Rhea" id="RHEA:16053"/>
        <dbReference type="ChEBI" id="CHEBI:15378"/>
        <dbReference type="ChEBI" id="CHEBI:58223"/>
        <dbReference type="ChEBI" id="CHEBI:62959"/>
        <dbReference type="ChEBI" id="CHEBI:68623"/>
        <dbReference type="ChEBI" id="CHEBI:132210"/>
        <dbReference type="EC" id="2.4.1.187"/>
    </reaction>
</comment>
<protein>
    <recommendedName>
        <fullName evidence="5">N-acetylglucosaminyldiphosphoundecaprenol N-acetyl-beta-D-mannosaminyltransferase</fullName>
        <ecNumber evidence="5">2.4.1.187</ecNumber>
    </recommendedName>
    <alternativeName>
        <fullName evidence="5">N-acetylmannosaminyltransferase</fullName>
    </alternativeName>
    <alternativeName>
        <fullName evidence="5">UDP-N-acetylmannosamine transferase</fullName>
    </alternativeName>
    <alternativeName>
        <fullName evidence="5">UDP-N-acetylmannosamine:N-acetylglucosaminyl pyrophosphorylundecaprenol N-acetylmannosaminyltransferase</fullName>
    </alternativeName>
</protein>
<dbReference type="GO" id="GO:0047244">
    <property type="term" value="F:N-acetylglucosaminyldiphosphoundecaprenol N-acetyl-beta-D-mannosaminyltransferase activity"/>
    <property type="evidence" value="ECO:0007669"/>
    <property type="project" value="UniProtKB-UniRule"/>
</dbReference>
<comment type="pathway">
    <text evidence="5">Cell wall biogenesis; teichoic acid biosynthesis.</text>
</comment>
<evidence type="ECO:0000313" key="6">
    <source>
        <dbReference type="EMBL" id="SHK19507.1"/>
    </source>
</evidence>
<dbReference type="EMBL" id="FRAJ01000011">
    <property type="protein sequence ID" value="SHK19507.1"/>
    <property type="molecule type" value="Genomic_DNA"/>
</dbReference>
<evidence type="ECO:0000313" key="7">
    <source>
        <dbReference type="Proteomes" id="UP000184082"/>
    </source>
</evidence>
<comment type="similarity">
    <text evidence="5">Belongs to the glycosyltransferase 26 family. TagA/TarA subfamily.</text>
</comment>
<dbReference type="EC" id="2.4.1.187" evidence="5"/>
<sequence length="247" mass="28357">MRSTAEIFGVPIDKVTLEKAFNNFKMFMTDDKLSIITTPNTEIVMMANKDKELLEVLKNSNMNIPDGIGLIYASKIHNLEIPERVTGVDFMRKILEYCNDINGSIFILGGKPGVAQKACENIKKRFKNIEIKGFEHGYFNSEEEQIIIEKINKANPDVLFVALGAPRQEKWIYKNRKRLNVKVAIGVGGSVDIWAGTAKRAPVIYQKLGLEWFYRLLKEPWRYKRMTSLPKFMLKVILSRDITKPKN</sequence>
<gene>
    <name evidence="6" type="ORF">SAMN02745883_01497</name>
</gene>
<name>A0A1M6QHJ7_9FIRM</name>
<keyword evidence="4 5" id="KW-0961">Cell wall biogenesis/degradation</keyword>
<comment type="function">
    <text evidence="5">Catalyzes the conversion of GlcNAc-PP-undecaprenol into ManNAc-GlcNAc-PP-undecaprenol, the first committed lipid intermediate in the de novo synthesis of teichoic acid.</text>
</comment>
<dbReference type="PANTHER" id="PTHR34136">
    <property type="match status" value="1"/>
</dbReference>
<dbReference type="RefSeq" id="WP_072967142.1">
    <property type="nucleotide sequence ID" value="NZ_FRAJ01000011.1"/>
</dbReference>
<keyword evidence="2 5" id="KW-0808">Transferase</keyword>
<proteinExistence type="inferred from homology"/>
<organism evidence="6 7">
    <name type="scientific">Caminicella sporogenes DSM 14501</name>
    <dbReference type="NCBI Taxonomy" id="1121266"/>
    <lineage>
        <taxon>Bacteria</taxon>
        <taxon>Bacillati</taxon>
        <taxon>Bacillota</taxon>
        <taxon>Clostridia</taxon>
        <taxon>Peptostreptococcales</taxon>
        <taxon>Caminicellaceae</taxon>
        <taxon>Caminicella</taxon>
    </lineage>
</organism>
<dbReference type="GO" id="GO:0071555">
    <property type="term" value="P:cell wall organization"/>
    <property type="evidence" value="ECO:0007669"/>
    <property type="project" value="UniProtKB-KW"/>
</dbReference>
<evidence type="ECO:0000256" key="1">
    <source>
        <dbReference type="ARBA" id="ARBA00022676"/>
    </source>
</evidence>
<dbReference type="GO" id="GO:0019350">
    <property type="term" value="P:teichoic acid biosynthetic process"/>
    <property type="evidence" value="ECO:0007669"/>
    <property type="project" value="UniProtKB-UniRule"/>
</dbReference>
<dbReference type="InterPro" id="IPR004629">
    <property type="entry name" value="WecG_TagA_CpsF"/>
</dbReference>
<keyword evidence="7" id="KW-1185">Reference proteome</keyword>
<dbReference type="Pfam" id="PF03808">
    <property type="entry name" value="Glyco_tran_WecG"/>
    <property type="match status" value="1"/>
</dbReference>
<accession>A0A1M6QHJ7</accession>
<reference evidence="6 7" key="1">
    <citation type="submission" date="2016-11" db="EMBL/GenBank/DDBJ databases">
        <authorList>
            <person name="Jaros S."/>
            <person name="Januszkiewicz K."/>
            <person name="Wedrychowicz H."/>
        </authorList>
    </citation>
    <scope>NUCLEOTIDE SEQUENCE [LARGE SCALE GENOMIC DNA]</scope>
    <source>
        <strain evidence="6 7">DSM 14501</strain>
    </source>
</reference>
<dbReference type="NCBIfam" id="TIGR00696">
    <property type="entry name" value="wecG_tagA_cpsF"/>
    <property type="match status" value="1"/>
</dbReference>
<keyword evidence="1 5" id="KW-0328">Glycosyltransferase</keyword>
<dbReference type="HAMAP" id="MF_02070">
    <property type="entry name" value="TagA_TarA"/>
    <property type="match status" value="1"/>
</dbReference>
<evidence type="ECO:0000256" key="4">
    <source>
        <dbReference type="ARBA" id="ARBA00023316"/>
    </source>
</evidence>
<dbReference type="PANTHER" id="PTHR34136:SF1">
    <property type="entry name" value="UDP-N-ACETYL-D-MANNOSAMINURONIC ACID TRANSFERASE"/>
    <property type="match status" value="1"/>
</dbReference>
<keyword evidence="3 5" id="KW-0777">Teichoic acid biosynthesis</keyword>
<dbReference type="AlphaFoldDB" id="A0A1M6QHJ7"/>
<evidence type="ECO:0000256" key="3">
    <source>
        <dbReference type="ARBA" id="ARBA00022944"/>
    </source>
</evidence>
<dbReference type="CDD" id="cd06533">
    <property type="entry name" value="Glyco_transf_WecG_TagA"/>
    <property type="match status" value="1"/>
</dbReference>
<dbReference type="InterPro" id="IPR034714">
    <property type="entry name" value="TagA_TarA"/>
</dbReference>
<dbReference type="UniPathway" id="UPA00632"/>
<evidence type="ECO:0000256" key="2">
    <source>
        <dbReference type="ARBA" id="ARBA00022679"/>
    </source>
</evidence>
<dbReference type="Proteomes" id="UP000184082">
    <property type="component" value="Unassembled WGS sequence"/>
</dbReference>
<dbReference type="STRING" id="1121266.SAMN02745883_01497"/>